<dbReference type="OrthoDB" id="344730at2"/>
<dbReference type="Pfam" id="PF03061">
    <property type="entry name" value="4HBT"/>
    <property type="match status" value="1"/>
</dbReference>
<proteinExistence type="predicted"/>
<evidence type="ECO:0000313" key="3">
    <source>
        <dbReference type="EMBL" id="TXB67141.1"/>
    </source>
</evidence>
<evidence type="ECO:0000313" key="4">
    <source>
        <dbReference type="Proteomes" id="UP000321721"/>
    </source>
</evidence>
<sequence>MSEHYQKLAHMYLSAPINKFYLPQIIVTEGKCEIEVEVKEDFFHAANAVHGSVYFKMLDDAAFFAANSVVKDVFVLTASFETKFLRPINQGELIAKGELLKNLGNKLEARAKLYDLEGNLIATGTGWFVKSKINLTDISSFKN</sequence>
<protein>
    <submittedName>
        <fullName evidence="3">PaaI family thioesterase</fullName>
    </submittedName>
</protein>
<dbReference type="PANTHER" id="PTHR42856:SF1">
    <property type="entry name" value="ACYL-COENZYME A THIOESTERASE PAAI"/>
    <property type="match status" value="1"/>
</dbReference>
<dbReference type="CDD" id="cd03443">
    <property type="entry name" value="PaaI_thioesterase"/>
    <property type="match status" value="1"/>
</dbReference>
<organism evidence="3 4">
    <name type="scientific">Vicingus serpentipes</name>
    <dbReference type="NCBI Taxonomy" id="1926625"/>
    <lineage>
        <taxon>Bacteria</taxon>
        <taxon>Pseudomonadati</taxon>
        <taxon>Bacteroidota</taxon>
        <taxon>Flavobacteriia</taxon>
        <taxon>Flavobacteriales</taxon>
        <taxon>Vicingaceae</taxon>
        <taxon>Vicingus</taxon>
    </lineage>
</organism>
<reference evidence="3 4" key="1">
    <citation type="submission" date="2019-08" db="EMBL/GenBank/DDBJ databases">
        <title>Genome of Vicingus serpentipes NCIMB 15042.</title>
        <authorList>
            <person name="Bowman J.P."/>
        </authorList>
    </citation>
    <scope>NUCLEOTIDE SEQUENCE [LARGE SCALE GENOMIC DNA]</scope>
    <source>
        <strain evidence="3 4">NCIMB 15042</strain>
    </source>
</reference>
<dbReference type="InterPro" id="IPR006683">
    <property type="entry name" value="Thioestr_dom"/>
</dbReference>
<dbReference type="InterPro" id="IPR029069">
    <property type="entry name" value="HotDog_dom_sf"/>
</dbReference>
<accession>A0A5C6RY08</accession>
<name>A0A5C6RY08_9FLAO</name>
<keyword evidence="4" id="KW-1185">Reference proteome</keyword>
<comment type="caution">
    <text evidence="3">The sequence shown here is derived from an EMBL/GenBank/DDBJ whole genome shotgun (WGS) entry which is preliminary data.</text>
</comment>
<evidence type="ECO:0000256" key="1">
    <source>
        <dbReference type="ARBA" id="ARBA00022801"/>
    </source>
</evidence>
<dbReference type="Proteomes" id="UP000321721">
    <property type="component" value="Unassembled WGS sequence"/>
</dbReference>
<dbReference type="NCBIfam" id="TIGR00369">
    <property type="entry name" value="unchar_dom_1"/>
    <property type="match status" value="1"/>
</dbReference>
<dbReference type="InterPro" id="IPR003736">
    <property type="entry name" value="PAAI_dom"/>
</dbReference>
<dbReference type="EMBL" id="VOOS01000001">
    <property type="protein sequence ID" value="TXB67141.1"/>
    <property type="molecule type" value="Genomic_DNA"/>
</dbReference>
<dbReference type="Gene3D" id="3.10.129.10">
    <property type="entry name" value="Hotdog Thioesterase"/>
    <property type="match status" value="1"/>
</dbReference>
<dbReference type="SUPFAM" id="SSF54637">
    <property type="entry name" value="Thioesterase/thiol ester dehydrase-isomerase"/>
    <property type="match status" value="1"/>
</dbReference>
<dbReference type="PANTHER" id="PTHR42856">
    <property type="entry name" value="ACYL-COENZYME A THIOESTERASE PAAI"/>
    <property type="match status" value="1"/>
</dbReference>
<dbReference type="RefSeq" id="WP_147098412.1">
    <property type="nucleotide sequence ID" value="NZ_VOOS01000001.1"/>
</dbReference>
<dbReference type="GO" id="GO:0016289">
    <property type="term" value="F:acyl-CoA hydrolase activity"/>
    <property type="evidence" value="ECO:0007669"/>
    <property type="project" value="UniProtKB-ARBA"/>
</dbReference>
<feature type="domain" description="Thioesterase" evidence="2">
    <location>
        <begin position="48"/>
        <end position="121"/>
    </location>
</feature>
<dbReference type="AlphaFoldDB" id="A0A5C6RY08"/>
<keyword evidence="1" id="KW-0378">Hydrolase</keyword>
<evidence type="ECO:0000259" key="2">
    <source>
        <dbReference type="Pfam" id="PF03061"/>
    </source>
</evidence>
<gene>
    <name evidence="3" type="ORF">FRY74_02850</name>
</gene>
<dbReference type="InterPro" id="IPR052723">
    <property type="entry name" value="Acyl-CoA_thioesterase_PaaI"/>
</dbReference>